<gene>
    <name evidence="1" type="ORF">F0L68_08075</name>
</gene>
<dbReference type="Proteomes" id="UP000323454">
    <property type="component" value="Unassembled WGS sequence"/>
</dbReference>
<name>A0A5B2XJZ5_9PSEU</name>
<dbReference type="RefSeq" id="WP_149848851.1">
    <property type="nucleotide sequence ID" value="NZ_VUOB01000012.1"/>
</dbReference>
<reference evidence="1 2" key="2">
    <citation type="submission" date="2019-09" db="EMBL/GenBank/DDBJ databases">
        <authorList>
            <person name="Jin C."/>
        </authorList>
    </citation>
    <scope>NUCLEOTIDE SEQUENCE [LARGE SCALE GENOMIC DNA]</scope>
    <source>
        <strain evidence="1 2">AN110305</strain>
    </source>
</reference>
<sequence>MPTTDPLDPQQLADYLAAHAIAGNVATPRESNLENIASMLDGGLDDTFGLTPAAHWTTASVLAVMAEKVGVSGDPGHLSGQDTIDPLRTVAALDRLRDRLALAVSRRERVLFATGHPVGLLALHIQFASTLAERGCEVARIGAGLGFRREDGKARDIRYVANVAVSGCDGNLEHTHRPDLMNLLLKEDVPRPDLVVADHGWAGAAAEAGLSVVGFADCNDPALFVAEAEGRIEVVVPLDDSVAPHLYAVLGDYVLKP</sequence>
<dbReference type="Pfam" id="PF15698">
    <property type="entry name" value="Phosphatase"/>
    <property type="match status" value="1"/>
</dbReference>
<proteinExistence type="predicted"/>
<accession>A0A5B2XJZ5</accession>
<keyword evidence="2" id="KW-1185">Reference proteome</keyword>
<evidence type="ECO:0008006" key="3">
    <source>
        <dbReference type="Google" id="ProtNLM"/>
    </source>
</evidence>
<dbReference type="OrthoDB" id="3511799at2"/>
<organism evidence="1 2">
    <name type="scientific">Solihabitans fulvus</name>
    <dbReference type="NCBI Taxonomy" id="1892852"/>
    <lineage>
        <taxon>Bacteria</taxon>
        <taxon>Bacillati</taxon>
        <taxon>Actinomycetota</taxon>
        <taxon>Actinomycetes</taxon>
        <taxon>Pseudonocardiales</taxon>
        <taxon>Pseudonocardiaceae</taxon>
        <taxon>Solihabitans</taxon>
    </lineage>
</organism>
<protein>
    <recommendedName>
        <fullName evidence="3">Phosphatase</fullName>
    </recommendedName>
</protein>
<comment type="caution">
    <text evidence="1">The sequence shown here is derived from an EMBL/GenBank/DDBJ whole genome shotgun (WGS) entry which is preliminary data.</text>
</comment>
<dbReference type="AlphaFoldDB" id="A0A5B2XJZ5"/>
<evidence type="ECO:0000313" key="1">
    <source>
        <dbReference type="EMBL" id="KAA2264188.1"/>
    </source>
</evidence>
<evidence type="ECO:0000313" key="2">
    <source>
        <dbReference type="Proteomes" id="UP000323454"/>
    </source>
</evidence>
<dbReference type="InterPro" id="IPR031423">
    <property type="entry name" value="Phosphatase_SCO2771"/>
</dbReference>
<dbReference type="EMBL" id="VUOB01000012">
    <property type="protein sequence ID" value="KAA2264188.1"/>
    <property type="molecule type" value="Genomic_DNA"/>
</dbReference>
<reference evidence="1 2" key="1">
    <citation type="submission" date="2019-09" db="EMBL/GenBank/DDBJ databases">
        <title>Goodfellowia gen. nov., a new genus of the Pseudonocardineae related to Actinoalloteichus, containing Goodfellowia coeruleoviolacea gen. nov., comb. nov. gen. nov., comb. nov.</title>
        <authorList>
            <person name="Labeda D."/>
        </authorList>
    </citation>
    <scope>NUCLEOTIDE SEQUENCE [LARGE SCALE GENOMIC DNA]</scope>
    <source>
        <strain evidence="1 2">AN110305</strain>
    </source>
</reference>